<evidence type="ECO:0000313" key="5">
    <source>
        <dbReference type="Proteomes" id="UP000741863"/>
    </source>
</evidence>
<evidence type="ECO:0000256" key="1">
    <source>
        <dbReference type="ARBA" id="ARBA00004370"/>
    </source>
</evidence>
<dbReference type="InterPro" id="IPR012338">
    <property type="entry name" value="Beta-lactam/transpept-like"/>
</dbReference>
<gene>
    <name evidence="4" type="ORF">JOD17_001126</name>
</gene>
<dbReference type="Pfam" id="PF00144">
    <property type="entry name" value="Beta-lactamase"/>
    <property type="match status" value="1"/>
</dbReference>
<comment type="caution">
    <text evidence="4">The sequence shown here is derived from an EMBL/GenBank/DDBJ whole genome shotgun (WGS) entry which is preliminary data.</text>
</comment>
<reference evidence="4 5" key="1">
    <citation type="submission" date="2021-01" db="EMBL/GenBank/DDBJ databases">
        <title>Genomic Encyclopedia of Type Strains, Phase IV (KMG-IV): sequencing the most valuable type-strain genomes for metagenomic binning, comparative biology and taxonomic classification.</title>
        <authorList>
            <person name="Goeker M."/>
        </authorList>
    </citation>
    <scope>NUCLEOTIDE SEQUENCE [LARGE SCALE GENOMIC DNA]</scope>
    <source>
        <strain evidence="4 5">DSM 25540</strain>
    </source>
</reference>
<name>A0ABS2P9F0_9BACL</name>
<dbReference type="PANTHER" id="PTHR46825:SF11">
    <property type="entry name" value="PENICILLIN-BINDING PROTEIN 4"/>
    <property type="match status" value="1"/>
</dbReference>
<evidence type="ECO:0000256" key="2">
    <source>
        <dbReference type="ARBA" id="ARBA00023136"/>
    </source>
</evidence>
<dbReference type="Proteomes" id="UP000741863">
    <property type="component" value="Unassembled WGS sequence"/>
</dbReference>
<dbReference type="EMBL" id="JAFBEC010000003">
    <property type="protein sequence ID" value="MBM7632033.1"/>
    <property type="molecule type" value="Genomic_DNA"/>
</dbReference>
<organism evidence="4 5">
    <name type="scientific">Geomicrobium sediminis</name>
    <dbReference type="NCBI Taxonomy" id="1347788"/>
    <lineage>
        <taxon>Bacteria</taxon>
        <taxon>Bacillati</taxon>
        <taxon>Bacillota</taxon>
        <taxon>Bacilli</taxon>
        <taxon>Bacillales</taxon>
        <taxon>Geomicrobium</taxon>
    </lineage>
</organism>
<comment type="subcellular location">
    <subcellularLocation>
        <location evidence="1">Membrane</location>
    </subcellularLocation>
</comment>
<feature type="domain" description="Beta-lactamase-related" evidence="3">
    <location>
        <begin position="19"/>
        <end position="325"/>
    </location>
</feature>
<keyword evidence="5" id="KW-1185">Reference proteome</keyword>
<dbReference type="SUPFAM" id="SSF56601">
    <property type="entry name" value="beta-lactamase/transpeptidase-like"/>
    <property type="match status" value="1"/>
</dbReference>
<dbReference type="InterPro" id="IPR050491">
    <property type="entry name" value="AmpC-like"/>
</dbReference>
<evidence type="ECO:0000259" key="3">
    <source>
        <dbReference type="Pfam" id="PF00144"/>
    </source>
</evidence>
<dbReference type="PANTHER" id="PTHR46825">
    <property type="entry name" value="D-ALANYL-D-ALANINE-CARBOXYPEPTIDASE/ENDOPEPTIDASE AMPH"/>
    <property type="match status" value="1"/>
</dbReference>
<proteinExistence type="predicted"/>
<dbReference type="Gene3D" id="3.40.710.10">
    <property type="entry name" value="DD-peptidase/beta-lactamase superfamily"/>
    <property type="match status" value="1"/>
</dbReference>
<keyword evidence="2" id="KW-0472">Membrane</keyword>
<evidence type="ECO:0000313" key="4">
    <source>
        <dbReference type="EMBL" id="MBM7632033.1"/>
    </source>
</evidence>
<sequence length="339" mass="38727">MTHHDFQTVNALKQDTNFSGSILVQQHEKTLFYADHGYANRAECIPNHRETKYGIASGCKWFTAIAICMLVERGELTFETKIKKYLDKDVPHVSDDITVHHLLTHTSGIADYFDEDEMDDFEELWVTNPMYRLRTIESFLPLFIDQPMKHPVGERFHYNNAGYILLGWLIEQISKKPFAEFVQEEIFAKVGMNNSGYFELDRLPPSTASGYIDLPDGGYKTNIYSVPVKGGADGGAYVTVDDVAKIWFKVMQEELLSKSMTEKLLKIHVQGDEDDYGYGVWIHQGEKEIVRYHLMGYDPGVSFHTAYYPENETVVVVCSNQSEGAYEIMEAIEDAIGKR</sequence>
<protein>
    <submittedName>
        <fullName evidence="4">CubicO group peptidase (Beta-lactamase class C family)</fullName>
    </submittedName>
</protein>
<accession>A0ABS2P9F0</accession>
<dbReference type="InterPro" id="IPR001466">
    <property type="entry name" value="Beta-lactam-related"/>
</dbReference>